<dbReference type="EMBL" id="CM044708">
    <property type="protein sequence ID" value="KAI5650572.1"/>
    <property type="molecule type" value="Genomic_DNA"/>
</dbReference>
<keyword evidence="2" id="KW-1185">Reference proteome</keyword>
<protein>
    <submittedName>
        <fullName evidence="1">Uncharacterized protein</fullName>
    </submittedName>
</protein>
<evidence type="ECO:0000313" key="1">
    <source>
        <dbReference type="EMBL" id="KAI5650572.1"/>
    </source>
</evidence>
<organism evidence="1 2">
    <name type="scientific">Catharanthus roseus</name>
    <name type="common">Madagascar periwinkle</name>
    <name type="synonym">Vinca rosea</name>
    <dbReference type="NCBI Taxonomy" id="4058"/>
    <lineage>
        <taxon>Eukaryota</taxon>
        <taxon>Viridiplantae</taxon>
        <taxon>Streptophyta</taxon>
        <taxon>Embryophyta</taxon>
        <taxon>Tracheophyta</taxon>
        <taxon>Spermatophyta</taxon>
        <taxon>Magnoliopsida</taxon>
        <taxon>eudicotyledons</taxon>
        <taxon>Gunneridae</taxon>
        <taxon>Pentapetalae</taxon>
        <taxon>asterids</taxon>
        <taxon>lamiids</taxon>
        <taxon>Gentianales</taxon>
        <taxon>Apocynaceae</taxon>
        <taxon>Rauvolfioideae</taxon>
        <taxon>Vinceae</taxon>
        <taxon>Catharanthinae</taxon>
        <taxon>Catharanthus</taxon>
    </lineage>
</organism>
<gene>
    <name evidence="1" type="ORF">M9H77_36577</name>
</gene>
<dbReference type="Proteomes" id="UP001060085">
    <property type="component" value="Linkage Group LG08"/>
</dbReference>
<name>A0ACB9ZS70_CATRO</name>
<reference evidence="2" key="1">
    <citation type="journal article" date="2023" name="Nat. Plants">
        <title>Single-cell RNA sequencing provides a high-resolution roadmap for understanding the multicellular compartmentation of specialized metabolism.</title>
        <authorList>
            <person name="Sun S."/>
            <person name="Shen X."/>
            <person name="Li Y."/>
            <person name="Li Y."/>
            <person name="Wang S."/>
            <person name="Li R."/>
            <person name="Zhang H."/>
            <person name="Shen G."/>
            <person name="Guo B."/>
            <person name="Wei J."/>
            <person name="Xu J."/>
            <person name="St-Pierre B."/>
            <person name="Chen S."/>
            <person name="Sun C."/>
        </authorList>
    </citation>
    <scope>NUCLEOTIDE SEQUENCE [LARGE SCALE GENOMIC DNA]</scope>
</reference>
<proteinExistence type="predicted"/>
<sequence length="508" mass="57576">MESQEIEKMKNEKSIPIISYTAKAMEENQHLPSASFRLLKEYEIKVKHFNRAEMNEKNYNRAISTSGSQVLSTAGTMKMARERLFQSISQNSDIVSVLINDRFGDHLGLPPEKYEDFELALLLQAAALKLSDGQIDEARRLLKICQHFTSITGNPVQRLAYYYADALHERIDKEMKMGSQEAPRPNQMKPTVEEVLSIPFTAAMEYEQDFIFSQVTQLVAVQAMLENLVSAKRVHVIDFGIKSGSHWTILMQALADQQEHPLELLRLTAIGKSKDKIEEIGKSLVLSDLKNLQEDSFNAEAGEAVVVYSDKRLASLLTWPDHLESLVNAIRKLHPSLMVVTEIEANTNSPVFMDRFNEALSVHSALFDYFEDTMDRDDQNIISTEGEERILRRERIDFWRALFARFGFIEIQLSDSSLYQGNILIQSNSSWSPCTLETDGRSLTVGWRGTSIQFLSFHLGPFHISNSTACNSGNPSKTSKSIISRNQIYILFTLSSLKCQTTKNQTAI</sequence>
<comment type="caution">
    <text evidence="1">The sequence shown here is derived from an EMBL/GenBank/DDBJ whole genome shotgun (WGS) entry which is preliminary data.</text>
</comment>
<evidence type="ECO:0000313" key="2">
    <source>
        <dbReference type="Proteomes" id="UP001060085"/>
    </source>
</evidence>
<accession>A0ACB9ZS70</accession>